<keyword evidence="5 8" id="KW-0418">Kinase</keyword>
<dbReference type="FunFam" id="3.30.565.10:FF:000006">
    <property type="entry name" value="Sensor histidine kinase WalK"/>
    <property type="match status" value="1"/>
</dbReference>
<evidence type="ECO:0000256" key="1">
    <source>
        <dbReference type="ARBA" id="ARBA00000085"/>
    </source>
</evidence>
<proteinExistence type="predicted"/>
<dbReference type="PANTHER" id="PTHR45453:SF1">
    <property type="entry name" value="PHOSPHATE REGULON SENSOR PROTEIN PHOR"/>
    <property type="match status" value="1"/>
</dbReference>
<keyword evidence="6" id="KW-0902">Two-component regulatory system</keyword>
<evidence type="ECO:0000256" key="4">
    <source>
        <dbReference type="ARBA" id="ARBA00022679"/>
    </source>
</evidence>
<dbReference type="GO" id="GO:0005886">
    <property type="term" value="C:plasma membrane"/>
    <property type="evidence" value="ECO:0007669"/>
    <property type="project" value="TreeGrafter"/>
</dbReference>
<dbReference type="Pfam" id="PF02518">
    <property type="entry name" value="HATPase_c"/>
    <property type="match status" value="1"/>
</dbReference>
<dbReference type="Gene3D" id="3.30.450.20">
    <property type="entry name" value="PAS domain"/>
    <property type="match status" value="1"/>
</dbReference>
<dbReference type="GO" id="GO:0004721">
    <property type="term" value="F:phosphoprotein phosphatase activity"/>
    <property type="evidence" value="ECO:0007669"/>
    <property type="project" value="TreeGrafter"/>
</dbReference>
<dbReference type="InterPro" id="IPR003661">
    <property type="entry name" value="HisK_dim/P_dom"/>
</dbReference>
<comment type="caution">
    <text evidence="8">The sequence shown here is derived from an EMBL/GenBank/DDBJ whole genome shotgun (WGS) entry which is preliminary data.</text>
</comment>
<dbReference type="GO" id="GO:0016036">
    <property type="term" value="P:cellular response to phosphate starvation"/>
    <property type="evidence" value="ECO:0007669"/>
    <property type="project" value="TreeGrafter"/>
</dbReference>
<evidence type="ECO:0000259" key="7">
    <source>
        <dbReference type="PROSITE" id="PS50109"/>
    </source>
</evidence>
<accession>A0A0G0U4S3</accession>
<dbReference type="SUPFAM" id="SSF47384">
    <property type="entry name" value="Homodimeric domain of signal transducing histidine kinase"/>
    <property type="match status" value="1"/>
</dbReference>
<evidence type="ECO:0000256" key="2">
    <source>
        <dbReference type="ARBA" id="ARBA00012438"/>
    </source>
</evidence>
<evidence type="ECO:0000256" key="5">
    <source>
        <dbReference type="ARBA" id="ARBA00022777"/>
    </source>
</evidence>
<dbReference type="PROSITE" id="PS50109">
    <property type="entry name" value="HIS_KIN"/>
    <property type="match status" value="1"/>
</dbReference>
<dbReference type="SMART" id="SM00388">
    <property type="entry name" value="HisKA"/>
    <property type="match status" value="1"/>
</dbReference>
<dbReference type="InterPro" id="IPR004358">
    <property type="entry name" value="Sig_transdc_His_kin-like_C"/>
</dbReference>
<dbReference type="Gene3D" id="3.30.565.10">
    <property type="entry name" value="Histidine kinase-like ATPase, C-terminal domain"/>
    <property type="match status" value="1"/>
</dbReference>
<dbReference type="PRINTS" id="PR00344">
    <property type="entry name" value="BCTRLSENSOR"/>
</dbReference>
<feature type="domain" description="Histidine kinase" evidence="7">
    <location>
        <begin position="149"/>
        <end position="369"/>
    </location>
</feature>
<dbReference type="SUPFAM" id="SSF55785">
    <property type="entry name" value="PYP-like sensor domain (PAS domain)"/>
    <property type="match status" value="1"/>
</dbReference>
<gene>
    <name evidence="8" type="ORF">UU29_C0017G0002</name>
</gene>
<keyword evidence="3" id="KW-0597">Phosphoprotein</keyword>
<dbReference type="InterPro" id="IPR036890">
    <property type="entry name" value="HATPase_C_sf"/>
</dbReference>
<dbReference type="PANTHER" id="PTHR45453">
    <property type="entry name" value="PHOSPHATE REGULON SENSOR PROTEIN PHOR"/>
    <property type="match status" value="1"/>
</dbReference>
<reference evidence="8 9" key="1">
    <citation type="journal article" date="2015" name="Nature">
        <title>rRNA introns, odd ribosomes, and small enigmatic genomes across a large radiation of phyla.</title>
        <authorList>
            <person name="Brown C.T."/>
            <person name="Hug L.A."/>
            <person name="Thomas B.C."/>
            <person name="Sharon I."/>
            <person name="Castelle C.J."/>
            <person name="Singh A."/>
            <person name="Wilkins M.J."/>
            <person name="Williams K.H."/>
            <person name="Banfield J.F."/>
        </authorList>
    </citation>
    <scope>NUCLEOTIDE SEQUENCE [LARGE SCALE GENOMIC DNA]</scope>
</reference>
<dbReference type="PATRIC" id="fig|1618424.3.peg.1040"/>
<dbReference type="EC" id="2.7.13.3" evidence="2"/>
<name>A0A0G0U4S3_9BACT</name>
<comment type="catalytic activity">
    <reaction evidence="1">
        <text>ATP + protein L-histidine = ADP + protein N-phospho-L-histidine.</text>
        <dbReference type="EC" id="2.7.13.3"/>
    </reaction>
</comment>
<dbReference type="SMART" id="SM00387">
    <property type="entry name" value="HATPase_c"/>
    <property type="match status" value="1"/>
</dbReference>
<dbReference type="InterPro" id="IPR050351">
    <property type="entry name" value="BphY/WalK/GraS-like"/>
</dbReference>
<dbReference type="InterPro" id="IPR005467">
    <property type="entry name" value="His_kinase_dom"/>
</dbReference>
<dbReference type="Gene3D" id="1.10.287.130">
    <property type="match status" value="1"/>
</dbReference>
<evidence type="ECO:0000256" key="6">
    <source>
        <dbReference type="ARBA" id="ARBA00023012"/>
    </source>
</evidence>
<dbReference type="GO" id="GO:0000155">
    <property type="term" value="F:phosphorelay sensor kinase activity"/>
    <property type="evidence" value="ECO:0007669"/>
    <property type="project" value="InterPro"/>
</dbReference>
<evidence type="ECO:0000256" key="3">
    <source>
        <dbReference type="ARBA" id="ARBA00022553"/>
    </source>
</evidence>
<protein>
    <recommendedName>
        <fullName evidence="2">histidine kinase</fullName>
        <ecNumber evidence="2">2.7.13.3</ecNumber>
    </recommendedName>
</protein>
<dbReference type="Pfam" id="PF00512">
    <property type="entry name" value="HisKA"/>
    <property type="match status" value="1"/>
</dbReference>
<keyword evidence="4" id="KW-0808">Transferase</keyword>
<evidence type="ECO:0000313" key="8">
    <source>
        <dbReference type="EMBL" id="KKR82166.1"/>
    </source>
</evidence>
<dbReference type="InterPro" id="IPR003594">
    <property type="entry name" value="HATPase_dom"/>
</dbReference>
<dbReference type="InterPro" id="IPR036097">
    <property type="entry name" value="HisK_dim/P_sf"/>
</dbReference>
<evidence type="ECO:0000313" key="9">
    <source>
        <dbReference type="Proteomes" id="UP000034601"/>
    </source>
</evidence>
<dbReference type="SUPFAM" id="SSF55874">
    <property type="entry name" value="ATPase domain of HSP90 chaperone/DNA topoisomerase II/histidine kinase"/>
    <property type="match status" value="1"/>
</dbReference>
<organism evidence="8 9">
    <name type="scientific">Candidatus Daviesbacteria bacterium GW2011_GWA2_40_9</name>
    <dbReference type="NCBI Taxonomy" id="1618424"/>
    <lineage>
        <taxon>Bacteria</taxon>
        <taxon>Candidatus Daviesiibacteriota</taxon>
    </lineage>
</organism>
<sequence length="385" mass="43286">MPLAHLYHKVVKKLVQPPAPSVFHPLPGMEDVLKSITNGLLVCDLEKRVLLTNPALEEMADLPHNKMTTSGFLKLFECTLVNLDKRLDEVLSSGVAAYIEDLCLGKFIYEMFINPVRSFGGEIAGAALVLHDVTNIKEIDRVKTEFLSIAAHQLRTPLGSMRWNVELLLTGDIGEVSKDVRDVLMQVYQGTQRMIVLVGELLLVSRIEQSRVFDQPSEVNVLVVIKDVMKELEFSSQEKAVSVELKTDNKSLPTLYIDSQRFRDVIQNLLSNAVKYNQPGKKVRVTVRHQDKQVLLEVEDQGIGIPKKDQGKIFSKFFRADNAAKSQTEGNGLGLFIAKSYVESWGGKVWFDSREGQGTVFYLRLPEKPINHILDKNLVKEKTDG</sequence>
<dbReference type="Proteomes" id="UP000034601">
    <property type="component" value="Unassembled WGS sequence"/>
</dbReference>
<dbReference type="AlphaFoldDB" id="A0A0G0U4S3"/>
<dbReference type="InterPro" id="IPR035965">
    <property type="entry name" value="PAS-like_dom_sf"/>
</dbReference>
<dbReference type="EMBL" id="LCAB01000017">
    <property type="protein sequence ID" value="KKR82166.1"/>
    <property type="molecule type" value="Genomic_DNA"/>
</dbReference>
<dbReference type="CDD" id="cd00082">
    <property type="entry name" value="HisKA"/>
    <property type="match status" value="1"/>
</dbReference>